<dbReference type="InterPro" id="IPR013096">
    <property type="entry name" value="Cupin_2"/>
</dbReference>
<dbReference type="AlphaFoldDB" id="A0A2S9VEW1"/>
<accession>A0A2S9VEW1</accession>
<gene>
    <name evidence="5" type="ORF">C6Y40_03600</name>
</gene>
<name>A0A2S9VEW1_9ALTE</name>
<organism evidence="5 6">
    <name type="scientific">Alteromonas alba</name>
    <dbReference type="NCBI Taxonomy" id="2079529"/>
    <lineage>
        <taxon>Bacteria</taxon>
        <taxon>Pseudomonadati</taxon>
        <taxon>Pseudomonadota</taxon>
        <taxon>Gammaproteobacteria</taxon>
        <taxon>Alteromonadales</taxon>
        <taxon>Alteromonadaceae</taxon>
        <taxon>Alteromonas/Salinimonas group</taxon>
        <taxon>Alteromonas</taxon>
    </lineage>
</organism>
<dbReference type="InterPro" id="IPR014710">
    <property type="entry name" value="RmlC-like_jellyroll"/>
</dbReference>
<keyword evidence="3" id="KW-0804">Transcription</keyword>
<dbReference type="RefSeq" id="WP_105933378.1">
    <property type="nucleotide sequence ID" value="NZ_PVNP01000028.1"/>
</dbReference>
<dbReference type="Gene3D" id="2.60.120.10">
    <property type="entry name" value="Jelly Rolls"/>
    <property type="match status" value="1"/>
</dbReference>
<evidence type="ECO:0000256" key="1">
    <source>
        <dbReference type="ARBA" id="ARBA00023015"/>
    </source>
</evidence>
<dbReference type="Pfam" id="PF07883">
    <property type="entry name" value="Cupin_2"/>
    <property type="match status" value="1"/>
</dbReference>
<dbReference type="Pfam" id="PF01381">
    <property type="entry name" value="HTH_3"/>
    <property type="match status" value="1"/>
</dbReference>
<dbReference type="InterPro" id="IPR010982">
    <property type="entry name" value="Lambda_DNA-bd_dom_sf"/>
</dbReference>
<reference evidence="6" key="1">
    <citation type="journal article" date="2020" name="Int. J. Syst. Evol. Microbiol.">
        <title>Alteromonas alba sp. nov., a marine bacterium isolated from the seawater of the West Pacific Ocean.</title>
        <authorList>
            <person name="Sun C."/>
            <person name="Wu Y.-H."/>
            <person name="Xamxidin M."/>
            <person name="Cheng H."/>
            <person name="Xu X.-W."/>
        </authorList>
    </citation>
    <scope>NUCLEOTIDE SEQUENCE [LARGE SCALE GENOMIC DNA]</scope>
    <source>
        <strain evidence="6">190</strain>
    </source>
</reference>
<proteinExistence type="predicted"/>
<dbReference type="InterPro" id="IPR001387">
    <property type="entry name" value="Cro/C1-type_HTH"/>
</dbReference>
<keyword evidence="1" id="KW-0805">Transcription regulation</keyword>
<comment type="caution">
    <text evidence="5">The sequence shown here is derived from an EMBL/GenBank/DDBJ whole genome shotgun (WGS) entry which is preliminary data.</text>
</comment>
<dbReference type="PANTHER" id="PTHR46797:SF23">
    <property type="entry name" value="HTH-TYPE TRANSCRIPTIONAL REGULATOR SUTR"/>
    <property type="match status" value="1"/>
</dbReference>
<dbReference type="OrthoDB" id="9792093at2"/>
<dbReference type="Proteomes" id="UP000238949">
    <property type="component" value="Unassembled WGS sequence"/>
</dbReference>
<dbReference type="SUPFAM" id="SSF51182">
    <property type="entry name" value="RmlC-like cupins"/>
    <property type="match status" value="1"/>
</dbReference>
<dbReference type="CDD" id="cd00093">
    <property type="entry name" value="HTH_XRE"/>
    <property type="match status" value="1"/>
</dbReference>
<dbReference type="PANTHER" id="PTHR46797">
    <property type="entry name" value="HTH-TYPE TRANSCRIPTIONAL REGULATOR"/>
    <property type="match status" value="1"/>
</dbReference>
<dbReference type="SMART" id="SM00530">
    <property type="entry name" value="HTH_XRE"/>
    <property type="match status" value="1"/>
</dbReference>
<dbReference type="InterPro" id="IPR011051">
    <property type="entry name" value="RmlC_Cupin_sf"/>
</dbReference>
<feature type="domain" description="HTH cro/C1-type" evidence="4">
    <location>
        <begin position="14"/>
        <end position="68"/>
    </location>
</feature>
<dbReference type="GO" id="GO:0003700">
    <property type="term" value="F:DNA-binding transcription factor activity"/>
    <property type="evidence" value="ECO:0007669"/>
    <property type="project" value="TreeGrafter"/>
</dbReference>
<dbReference type="GO" id="GO:0003677">
    <property type="term" value="F:DNA binding"/>
    <property type="evidence" value="ECO:0007669"/>
    <property type="project" value="UniProtKB-KW"/>
</dbReference>
<dbReference type="Gene3D" id="1.10.260.40">
    <property type="entry name" value="lambda repressor-like DNA-binding domains"/>
    <property type="match status" value="1"/>
</dbReference>
<evidence type="ECO:0000313" key="5">
    <source>
        <dbReference type="EMBL" id="PRO74964.1"/>
    </source>
</evidence>
<dbReference type="EMBL" id="PVNP01000028">
    <property type="protein sequence ID" value="PRO74964.1"/>
    <property type="molecule type" value="Genomic_DNA"/>
</dbReference>
<protein>
    <submittedName>
        <fullName evidence="5">XRE family transcriptional regulator</fullName>
    </submittedName>
</protein>
<keyword evidence="2" id="KW-0238">DNA-binding</keyword>
<dbReference type="InterPro" id="IPR050807">
    <property type="entry name" value="TransReg_Diox_bact_type"/>
</dbReference>
<sequence>MAEQEFKQHIAQHLKALRKAQGLSLDSVARLTGVSKAMLGQIERQESSPTISTLWKIASGLNASFSAFFATSSDERTSDENFPEDPNMKVKAIFPYRDDTRMEVMEVSLLNFHEQQSDPHATGVIEHVHVLNGELSVYFDNAWHELQAGQSLRFYADQPHTYKARSDYTVFHNIICY</sequence>
<dbReference type="GO" id="GO:0005829">
    <property type="term" value="C:cytosol"/>
    <property type="evidence" value="ECO:0007669"/>
    <property type="project" value="TreeGrafter"/>
</dbReference>
<dbReference type="CDD" id="cd02209">
    <property type="entry name" value="cupin_XRE_C"/>
    <property type="match status" value="1"/>
</dbReference>
<evidence type="ECO:0000256" key="2">
    <source>
        <dbReference type="ARBA" id="ARBA00023125"/>
    </source>
</evidence>
<evidence type="ECO:0000259" key="4">
    <source>
        <dbReference type="PROSITE" id="PS50943"/>
    </source>
</evidence>
<evidence type="ECO:0000256" key="3">
    <source>
        <dbReference type="ARBA" id="ARBA00023163"/>
    </source>
</evidence>
<dbReference type="PROSITE" id="PS50943">
    <property type="entry name" value="HTH_CROC1"/>
    <property type="match status" value="1"/>
</dbReference>
<dbReference type="SUPFAM" id="SSF47413">
    <property type="entry name" value="lambda repressor-like DNA-binding domains"/>
    <property type="match status" value="1"/>
</dbReference>
<keyword evidence="6" id="KW-1185">Reference proteome</keyword>
<evidence type="ECO:0000313" key="6">
    <source>
        <dbReference type="Proteomes" id="UP000238949"/>
    </source>
</evidence>